<dbReference type="GO" id="GO:0005886">
    <property type="term" value="C:plasma membrane"/>
    <property type="evidence" value="ECO:0007669"/>
    <property type="project" value="TreeGrafter"/>
</dbReference>
<dbReference type="AlphaFoldDB" id="A0A0N0ZAV6"/>
<dbReference type="GO" id="GO:0050380">
    <property type="term" value="F:undecaprenyl-diphosphatase activity"/>
    <property type="evidence" value="ECO:0007669"/>
    <property type="project" value="UniProtKB-EC"/>
</dbReference>
<feature type="transmembrane region" description="Helical" evidence="4">
    <location>
        <begin position="49"/>
        <end position="67"/>
    </location>
</feature>
<dbReference type="EC" id="3.6.1.27" evidence="1"/>
<keyword evidence="4" id="KW-1133">Transmembrane helix</keyword>
<proteinExistence type="predicted"/>
<evidence type="ECO:0000313" key="7">
    <source>
        <dbReference type="Proteomes" id="UP000053226"/>
    </source>
</evidence>
<comment type="caution">
    <text evidence="6">The sequence shown here is derived from an EMBL/GenBank/DDBJ whole genome shotgun (WGS) entry which is preliminary data.</text>
</comment>
<dbReference type="InterPro" id="IPR036938">
    <property type="entry name" value="PAP2/HPO_sf"/>
</dbReference>
<dbReference type="CDD" id="cd01610">
    <property type="entry name" value="PAP2_like"/>
    <property type="match status" value="1"/>
</dbReference>
<feature type="transmembrane region" description="Helical" evidence="4">
    <location>
        <begin position="156"/>
        <end position="176"/>
    </location>
</feature>
<dbReference type="EMBL" id="LGAA01000018">
    <property type="protein sequence ID" value="KPD02758.1"/>
    <property type="molecule type" value="Genomic_DNA"/>
</dbReference>
<dbReference type="SMART" id="SM00014">
    <property type="entry name" value="acidPPc"/>
    <property type="match status" value="1"/>
</dbReference>
<evidence type="ECO:0000259" key="5">
    <source>
        <dbReference type="SMART" id="SM00014"/>
    </source>
</evidence>
<dbReference type="Gene3D" id="1.20.144.10">
    <property type="entry name" value="Phosphatidic acid phosphatase type 2/haloperoxidase"/>
    <property type="match status" value="1"/>
</dbReference>
<keyword evidence="7" id="KW-1185">Reference proteome</keyword>
<name>A0A0N0ZAV6_9GAMM</name>
<evidence type="ECO:0000256" key="1">
    <source>
        <dbReference type="ARBA" id="ARBA00012374"/>
    </source>
</evidence>
<comment type="catalytic activity">
    <reaction evidence="3">
        <text>di-trans,octa-cis-undecaprenyl diphosphate + H2O = di-trans,octa-cis-undecaprenyl phosphate + phosphate + H(+)</text>
        <dbReference type="Rhea" id="RHEA:28094"/>
        <dbReference type="ChEBI" id="CHEBI:15377"/>
        <dbReference type="ChEBI" id="CHEBI:15378"/>
        <dbReference type="ChEBI" id="CHEBI:43474"/>
        <dbReference type="ChEBI" id="CHEBI:58405"/>
        <dbReference type="ChEBI" id="CHEBI:60392"/>
        <dbReference type="EC" id="3.6.1.27"/>
    </reaction>
</comment>
<evidence type="ECO:0000256" key="4">
    <source>
        <dbReference type="SAM" id="Phobius"/>
    </source>
</evidence>
<dbReference type="RefSeq" id="WP_053908298.1">
    <property type="nucleotide sequence ID" value="NZ_CAWMUS010000018.1"/>
</dbReference>
<feature type="transmembrane region" description="Helical" evidence="4">
    <location>
        <begin position="74"/>
        <end position="95"/>
    </location>
</feature>
<feature type="domain" description="Phosphatidic acid phosphatase type 2/haloperoxidase" evidence="5">
    <location>
        <begin position="78"/>
        <end position="226"/>
    </location>
</feature>
<evidence type="ECO:0000313" key="6">
    <source>
        <dbReference type="EMBL" id="KPD02758.1"/>
    </source>
</evidence>
<dbReference type="Proteomes" id="UP000053226">
    <property type="component" value="Unassembled WGS sequence"/>
</dbReference>
<feature type="transmembrane region" description="Helical" evidence="4">
    <location>
        <begin position="183"/>
        <end position="205"/>
    </location>
</feature>
<gene>
    <name evidence="6" type="ORF">M992_1915</name>
</gene>
<keyword evidence="4" id="KW-0812">Transmembrane</keyword>
<feature type="transmembrane region" description="Helical" evidence="4">
    <location>
        <begin position="7"/>
        <end position="29"/>
    </location>
</feature>
<evidence type="ECO:0000256" key="3">
    <source>
        <dbReference type="ARBA" id="ARBA00047594"/>
    </source>
</evidence>
<keyword evidence="6" id="KW-0378">Hydrolase</keyword>
<dbReference type="Pfam" id="PF01569">
    <property type="entry name" value="PAP2"/>
    <property type="match status" value="1"/>
</dbReference>
<evidence type="ECO:0000256" key="2">
    <source>
        <dbReference type="ARBA" id="ARBA00032707"/>
    </source>
</evidence>
<dbReference type="OrthoDB" id="5586741at2"/>
<accession>A0A0N0ZAV6</accession>
<organism evidence="6 7">
    <name type="scientific">Moellerella wisconsensis ATCC 35017</name>
    <dbReference type="NCBI Taxonomy" id="1354267"/>
    <lineage>
        <taxon>Bacteria</taxon>
        <taxon>Pseudomonadati</taxon>
        <taxon>Pseudomonadota</taxon>
        <taxon>Gammaproteobacteria</taxon>
        <taxon>Enterobacterales</taxon>
        <taxon>Morganellaceae</taxon>
        <taxon>Moellerella</taxon>
    </lineage>
</organism>
<reference evidence="6 7" key="1">
    <citation type="submission" date="2015-07" db="EMBL/GenBank/DDBJ databases">
        <title>ATOL: Assembling a taxonomically balanced genome-scale reconstruction of the evolutionary history of the Enterobacteriaceae.</title>
        <authorList>
            <person name="Plunkett G.III."/>
            <person name="Neeno-Eckwall E.C."/>
            <person name="Glasner J.D."/>
            <person name="Perna N.T."/>
        </authorList>
    </citation>
    <scope>NUCLEOTIDE SEQUENCE [LARGE SCALE GENOMIC DNA]</scope>
    <source>
        <strain evidence="6 7">ATCC 35017</strain>
    </source>
</reference>
<dbReference type="PANTHER" id="PTHR14969">
    <property type="entry name" value="SPHINGOSINE-1-PHOSPHATE PHOSPHOHYDROLASE"/>
    <property type="match status" value="1"/>
</dbReference>
<protein>
    <recommendedName>
        <fullName evidence="1">undecaprenyl-diphosphate phosphatase</fullName>
        <ecNumber evidence="1">3.6.1.27</ecNumber>
    </recommendedName>
    <alternativeName>
        <fullName evidence="2">Undecaprenyl pyrophosphate phosphatase</fullName>
    </alternativeName>
</protein>
<dbReference type="PANTHER" id="PTHR14969:SF54">
    <property type="entry name" value="PHOSPHATIDYLGLYCEROPHOSPHATASE B"/>
    <property type="match status" value="1"/>
</dbReference>
<feature type="transmembrane region" description="Helical" evidence="4">
    <location>
        <begin position="211"/>
        <end position="230"/>
    </location>
</feature>
<dbReference type="SUPFAM" id="SSF48317">
    <property type="entry name" value="Acid phosphatase/Vanadium-dependent haloperoxidase"/>
    <property type="match status" value="1"/>
</dbReference>
<dbReference type="InterPro" id="IPR000326">
    <property type="entry name" value="PAP2/HPO"/>
</dbReference>
<sequence>MRKFTYPIVVFAMILALPPILLVAMQWHWQPFDNPFGLPLLYITNTAGKPWSIITSLLLLLLTLWLIRPRGKQWIKWVIVMTGCIVIGQGLKVGIKNSVQTPRPYVLWLEQQYNISPNQFYAQDRQQRKVLIKQLTSNVSDIPQWQLTHWQNETGYSFPSGHTLFATGWALLLIGLFWQRGYYLWSIALAVWAESVIVSRLVLAMHWPSDILLSIAINVVLAMIACRLLAQPTNR</sequence>
<keyword evidence="4" id="KW-0472">Membrane</keyword>